<keyword evidence="1" id="KW-0378">Hydrolase</keyword>
<organism evidence="1 2">
    <name type="scientific">Streptomyces citrinus</name>
    <dbReference type="NCBI Taxonomy" id="3118173"/>
    <lineage>
        <taxon>Bacteria</taxon>
        <taxon>Bacillati</taxon>
        <taxon>Actinomycetota</taxon>
        <taxon>Actinomycetes</taxon>
        <taxon>Kitasatosporales</taxon>
        <taxon>Streptomycetaceae</taxon>
        <taxon>Streptomyces</taxon>
    </lineage>
</organism>
<geneLocation type="plasmid" evidence="1 2">
    <name>p1</name>
</geneLocation>
<proteinExistence type="predicted"/>
<gene>
    <name evidence="1" type="ORF">V2W30_41190</name>
</gene>
<dbReference type="EMBL" id="CP146023">
    <property type="protein sequence ID" value="WWQ69581.1"/>
    <property type="molecule type" value="Genomic_DNA"/>
</dbReference>
<protein>
    <submittedName>
        <fullName evidence="1">Prepilin peptidase</fullName>
        <ecNumber evidence="1">3.4.23.43</ecNumber>
    </submittedName>
</protein>
<evidence type="ECO:0000313" key="2">
    <source>
        <dbReference type="Proteomes" id="UP001432251"/>
    </source>
</evidence>
<evidence type="ECO:0000313" key="1">
    <source>
        <dbReference type="EMBL" id="WWQ69581.1"/>
    </source>
</evidence>
<reference evidence="1" key="1">
    <citation type="journal article" date="2025" name="Int. J. Syst. Evol. Microbiol.">
        <title>Streptomyces citrinus sp. nov., with yellow diffusible pigment.</title>
        <authorList>
            <person name="He Y."/>
            <person name="Yang E."/>
            <person name="Xu J."/>
            <person name="Sun Y."/>
            <person name="Sun L."/>
        </authorList>
    </citation>
    <scope>NUCLEOTIDE SEQUENCE</scope>
    <source>
        <strain evidence="1">Q6</strain>
    </source>
</reference>
<sequence length="245" mass="24712">MLAVIVAAAAWGAVTGWCAQAALYRLSVPVGDPWQSTCPAGHRLPSGARTWLLPVCPAGGHHYGDRRSVGVVCAAAAAICGVLASATGARPELVAWLLLAPPALVLGLIDARVHRLLDRLTLPLAAAVLLLLAAASLLPDSAGSLPTAALGCVVLGAVFSVMFFISPRAMGFGDVKLGLFIGATLGWYGWSTLLYGVLVGHILAAGYGIVLIARGKATAKTPIALGPPLLLGALLALAAGAAAVH</sequence>
<accession>A0ACD5AQT8</accession>
<keyword evidence="1" id="KW-0614">Plasmid</keyword>
<keyword evidence="2" id="KW-1185">Reference proteome</keyword>
<dbReference type="Proteomes" id="UP001432251">
    <property type="component" value="Plasmid p1"/>
</dbReference>
<name>A0ACD5AQT8_9ACTN</name>
<dbReference type="EC" id="3.4.23.43" evidence="1"/>